<sequence length="646" mass="71061">MDEYRTRVRIYAGVVVFLFFLLGLRLVQLQGFNGASEDGTPPGSAVREQSVEPARGALYARDSTLLVDNRPTYTIRITPRYFDASKAPLLANLLGVADSTVRRRLREARERNAFRPTPSFREVSFDTFSRVQEHLYELPGVSYDVELRRRYHTAARAAHALGYVHEIDEQALSRMPADYRAGDRIGRTGLEHAYESILRGNRGREMVLVNVHGTEVREYQNGAMDTPPVGGHDLHLTLDHEVQALAESLFVGKRGAAVALDPDTGGILSLVSTPDFDPSLFARSVSTSAWDSLRSDPSDPLYNRATQSGYPPGSTWKPFMSLVALETGMLTASERMDCPSSYQIGRRAFKNHNGQDEGRITVAKALEVSCNTFFYQVMENMSLATWHDWALKFGFGQEVPLEGFRQEPGLIPDSSYFDQTYGRWTDGYTINLGIGQGDMSVTPLQMARYAAALGNGGRLPTPHLVRKAVHPETGAARRPELPPPDPIPVDPSHFDVVQEGMHRVMTDGTGRWVQIPDIPSAGKTGTAQNPHGEDHSLFIMFAPYDDPEIALAVVVENAGYGATAAAPIASLMAEQYLTGSIADTWERRYWKRRLREEVRSAPEDGAPSPSTSPSETTPAVQATTQPAAPTPADSSRPSASSPTDRP</sequence>
<dbReference type="InterPro" id="IPR001460">
    <property type="entry name" value="PCN-bd_Tpept"/>
</dbReference>
<dbReference type="GO" id="GO:0009002">
    <property type="term" value="F:serine-type D-Ala-D-Ala carboxypeptidase activity"/>
    <property type="evidence" value="ECO:0007669"/>
    <property type="project" value="InterPro"/>
</dbReference>
<evidence type="ECO:0000256" key="4">
    <source>
        <dbReference type="ARBA" id="ARBA00022519"/>
    </source>
</evidence>
<dbReference type="GO" id="GO:0008360">
    <property type="term" value="P:regulation of cell shape"/>
    <property type="evidence" value="ECO:0007669"/>
    <property type="project" value="UniProtKB-KW"/>
</dbReference>
<reference evidence="17" key="1">
    <citation type="submission" date="2022-08" db="EMBL/GenBank/DDBJ databases">
        <title>Genomic Encyclopedia of Type Strains, Phase V (KMG-V): Genome sequencing to study the core and pangenomes of soil and plant-associated prokaryotes.</title>
        <authorList>
            <person name="Whitman W."/>
        </authorList>
    </citation>
    <scope>NUCLEOTIDE SEQUENCE</scope>
    <source>
        <strain evidence="17">0</strain>
    </source>
</reference>
<dbReference type="InterPro" id="IPR005311">
    <property type="entry name" value="PBP_dimer"/>
</dbReference>
<feature type="compositionally biased region" description="Low complexity" evidence="14">
    <location>
        <begin position="607"/>
        <end position="646"/>
    </location>
</feature>
<evidence type="ECO:0000256" key="5">
    <source>
        <dbReference type="ARBA" id="ARBA00022645"/>
    </source>
</evidence>
<dbReference type="Pfam" id="PF03717">
    <property type="entry name" value="PBP_dimer"/>
    <property type="match status" value="1"/>
</dbReference>
<keyword evidence="13" id="KW-0961">Cell wall biogenesis/degradation</keyword>
<dbReference type="EMBL" id="JANUAU010000004">
    <property type="protein sequence ID" value="MCS3677725.1"/>
    <property type="molecule type" value="Genomic_DNA"/>
</dbReference>
<evidence type="ECO:0000256" key="13">
    <source>
        <dbReference type="ARBA" id="ARBA00023316"/>
    </source>
</evidence>
<dbReference type="NCBIfam" id="TIGR03423">
    <property type="entry name" value="pbp2_mrdA"/>
    <property type="match status" value="1"/>
</dbReference>
<dbReference type="Gene3D" id="3.40.710.10">
    <property type="entry name" value="DD-peptidase/beta-lactamase superfamily"/>
    <property type="match status" value="1"/>
</dbReference>
<dbReference type="RefSeq" id="WP_259080122.1">
    <property type="nucleotide sequence ID" value="NZ_JANTZJ010000002.1"/>
</dbReference>
<evidence type="ECO:0000256" key="1">
    <source>
        <dbReference type="ARBA" id="ARBA00004167"/>
    </source>
</evidence>
<feature type="domain" description="Penicillin-binding protein dimerisation" evidence="16">
    <location>
        <begin position="51"/>
        <end position="219"/>
    </location>
</feature>
<keyword evidence="10" id="KW-0573">Peptidoglycan synthesis</keyword>
<dbReference type="SUPFAM" id="SSF56601">
    <property type="entry name" value="beta-lactamase/transpeptidase-like"/>
    <property type="match status" value="1"/>
</dbReference>
<dbReference type="Gene3D" id="3.90.1310.10">
    <property type="entry name" value="Penicillin-binding protein 2a (Domain 2)"/>
    <property type="match status" value="1"/>
</dbReference>
<protein>
    <submittedName>
        <fullName evidence="17">Penicillin-binding protein 2</fullName>
    </submittedName>
</protein>
<organism evidence="17 18">
    <name type="scientific">Salinibacter ruber</name>
    <dbReference type="NCBI Taxonomy" id="146919"/>
    <lineage>
        <taxon>Bacteria</taxon>
        <taxon>Pseudomonadati</taxon>
        <taxon>Rhodothermota</taxon>
        <taxon>Rhodothermia</taxon>
        <taxon>Rhodothermales</taxon>
        <taxon>Salinibacteraceae</taxon>
        <taxon>Salinibacter</taxon>
    </lineage>
</organism>
<evidence type="ECO:0000256" key="10">
    <source>
        <dbReference type="ARBA" id="ARBA00022984"/>
    </source>
</evidence>
<dbReference type="Proteomes" id="UP001155027">
    <property type="component" value="Unassembled WGS sequence"/>
</dbReference>
<comment type="subcellular location">
    <subcellularLocation>
        <location evidence="2">Cell membrane</location>
    </subcellularLocation>
    <subcellularLocation>
        <location evidence="1">Membrane</location>
        <topology evidence="1">Single-pass membrane protein</topology>
    </subcellularLocation>
</comment>
<dbReference type="Pfam" id="PF00905">
    <property type="entry name" value="Transpeptidase"/>
    <property type="match status" value="1"/>
</dbReference>
<dbReference type="Gene3D" id="3.30.1390.30">
    <property type="entry name" value="Penicillin-binding protein 2a, domain 3"/>
    <property type="match status" value="1"/>
</dbReference>
<dbReference type="GO" id="GO:0071555">
    <property type="term" value="P:cell wall organization"/>
    <property type="evidence" value="ECO:0007669"/>
    <property type="project" value="UniProtKB-KW"/>
</dbReference>
<dbReference type="GO" id="GO:0005886">
    <property type="term" value="C:plasma membrane"/>
    <property type="evidence" value="ECO:0007669"/>
    <property type="project" value="UniProtKB-SubCell"/>
</dbReference>
<evidence type="ECO:0000259" key="16">
    <source>
        <dbReference type="Pfam" id="PF03717"/>
    </source>
</evidence>
<evidence type="ECO:0000256" key="3">
    <source>
        <dbReference type="ARBA" id="ARBA00022475"/>
    </source>
</evidence>
<keyword evidence="7" id="KW-0812">Transmembrane</keyword>
<evidence type="ECO:0000259" key="15">
    <source>
        <dbReference type="Pfam" id="PF00905"/>
    </source>
</evidence>
<keyword evidence="12" id="KW-0472">Membrane</keyword>
<keyword evidence="9" id="KW-0133">Cell shape</keyword>
<evidence type="ECO:0000256" key="9">
    <source>
        <dbReference type="ARBA" id="ARBA00022960"/>
    </source>
</evidence>
<evidence type="ECO:0000256" key="2">
    <source>
        <dbReference type="ARBA" id="ARBA00004236"/>
    </source>
</evidence>
<dbReference type="InterPro" id="IPR050515">
    <property type="entry name" value="Beta-lactam/transpept"/>
</dbReference>
<evidence type="ECO:0000313" key="18">
    <source>
        <dbReference type="Proteomes" id="UP001155027"/>
    </source>
</evidence>
<evidence type="ECO:0000256" key="8">
    <source>
        <dbReference type="ARBA" id="ARBA00022801"/>
    </source>
</evidence>
<dbReference type="InterPro" id="IPR036138">
    <property type="entry name" value="PBP_dimer_sf"/>
</dbReference>
<keyword evidence="6" id="KW-0645">Protease</keyword>
<dbReference type="PANTHER" id="PTHR30627">
    <property type="entry name" value="PEPTIDOGLYCAN D,D-TRANSPEPTIDASE"/>
    <property type="match status" value="1"/>
</dbReference>
<evidence type="ECO:0000256" key="12">
    <source>
        <dbReference type="ARBA" id="ARBA00023136"/>
    </source>
</evidence>
<dbReference type="GO" id="GO:0008658">
    <property type="term" value="F:penicillin binding"/>
    <property type="evidence" value="ECO:0007669"/>
    <property type="project" value="InterPro"/>
</dbReference>
<evidence type="ECO:0000256" key="14">
    <source>
        <dbReference type="SAM" id="MobiDB-lite"/>
    </source>
</evidence>
<evidence type="ECO:0000256" key="11">
    <source>
        <dbReference type="ARBA" id="ARBA00022989"/>
    </source>
</evidence>
<proteinExistence type="predicted"/>
<keyword evidence="11" id="KW-1133">Transmembrane helix</keyword>
<keyword evidence="8" id="KW-0378">Hydrolase</keyword>
<dbReference type="GO" id="GO:0071972">
    <property type="term" value="F:peptidoglycan L,D-transpeptidase activity"/>
    <property type="evidence" value="ECO:0007669"/>
    <property type="project" value="TreeGrafter"/>
</dbReference>
<feature type="region of interest" description="Disordered" evidence="14">
    <location>
        <begin position="597"/>
        <end position="646"/>
    </location>
</feature>
<gene>
    <name evidence="17" type="ORF">GGP71_001648</name>
</gene>
<accession>A0A9X2Q3V3</accession>
<evidence type="ECO:0000256" key="6">
    <source>
        <dbReference type="ARBA" id="ARBA00022670"/>
    </source>
</evidence>
<dbReference type="PANTHER" id="PTHR30627:SF2">
    <property type="entry name" value="PEPTIDOGLYCAN D,D-TRANSPEPTIDASE MRDA"/>
    <property type="match status" value="1"/>
</dbReference>
<comment type="caution">
    <text evidence="17">The sequence shown here is derived from an EMBL/GenBank/DDBJ whole genome shotgun (WGS) entry which is preliminary data.</text>
</comment>
<evidence type="ECO:0000313" key="17">
    <source>
        <dbReference type="EMBL" id="MCS3677725.1"/>
    </source>
</evidence>
<dbReference type="InterPro" id="IPR012338">
    <property type="entry name" value="Beta-lactam/transpept-like"/>
</dbReference>
<feature type="domain" description="Penicillin-binding protein transpeptidase" evidence="15">
    <location>
        <begin position="255"/>
        <end position="570"/>
    </location>
</feature>
<dbReference type="SUPFAM" id="SSF56519">
    <property type="entry name" value="Penicillin binding protein dimerisation domain"/>
    <property type="match status" value="1"/>
</dbReference>
<dbReference type="GO" id="GO:0006508">
    <property type="term" value="P:proteolysis"/>
    <property type="evidence" value="ECO:0007669"/>
    <property type="project" value="UniProtKB-KW"/>
</dbReference>
<dbReference type="InterPro" id="IPR017790">
    <property type="entry name" value="Penicillin-binding_protein_2"/>
</dbReference>
<dbReference type="AlphaFoldDB" id="A0A9X2Q3V3"/>
<keyword evidence="3" id="KW-1003">Cell membrane</keyword>
<evidence type="ECO:0000256" key="7">
    <source>
        <dbReference type="ARBA" id="ARBA00022692"/>
    </source>
</evidence>
<keyword evidence="5" id="KW-0121">Carboxypeptidase</keyword>
<dbReference type="GO" id="GO:0009252">
    <property type="term" value="P:peptidoglycan biosynthetic process"/>
    <property type="evidence" value="ECO:0007669"/>
    <property type="project" value="UniProtKB-KW"/>
</dbReference>
<name>A0A9X2Q3V3_9BACT</name>
<keyword evidence="4" id="KW-0997">Cell inner membrane</keyword>